<dbReference type="PaxDb" id="7159-AAEL012241-PA"/>
<name>Q16MP4_AEDAE</name>
<dbReference type="PhylomeDB" id="Q16MP4"/>
<dbReference type="EMBL" id="CH477855">
    <property type="protein sequence ID" value="EAT35595.1"/>
    <property type="molecule type" value="Genomic_DNA"/>
</dbReference>
<dbReference type="STRING" id="7159.Q16MP4"/>
<evidence type="ECO:0000313" key="2">
    <source>
        <dbReference type="Proteomes" id="UP000682892"/>
    </source>
</evidence>
<dbReference type="HOGENOM" id="CLU_099994_0_0_1"/>
<accession>Q16MP4</accession>
<organism evidence="1 2">
    <name type="scientific">Aedes aegypti</name>
    <name type="common">Yellowfever mosquito</name>
    <name type="synonym">Culex aegypti</name>
    <dbReference type="NCBI Taxonomy" id="7159"/>
    <lineage>
        <taxon>Eukaryota</taxon>
        <taxon>Metazoa</taxon>
        <taxon>Ecdysozoa</taxon>
        <taxon>Arthropoda</taxon>
        <taxon>Hexapoda</taxon>
        <taxon>Insecta</taxon>
        <taxon>Pterygota</taxon>
        <taxon>Neoptera</taxon>
        <taxon>Endopterygota</taxon>
        <taxon>Diptera</taxon>
        <taxon>Nematocera</taxon>
        <taxon>Culicoidea</taxon>
        <taxon>Culicidae</taxon>
        <taxon>Culicinae</taxon>
        <taxon>Aedini</taxon>
        <taxon>Aedes</taxon>
        <taxon>Stegomyia</taxon>
    </lineage>
</organism>
<gene>
    <name evidence="1" type="ORF">AaeL_AAEL012241</name>
</gene>
<dbReference type="VEuPathDB" id="VectorBase:AAEL007631"/>
<evidence type="ECO:0000313" key="1">
    <source>
        <dbReference type="EMBL" id="EAT35595.1"/>
    </source>
</evidence>
<protein>
    <submittedName>
        <fullName evidence="1">AAEL012241-PA</fullName>
    </submittedName>
</protein>
<proteinExistence type="predicted"/>
<reference evidence="1" key="3">
    <citation type="submission" date="2012-09" db="EMBL/GenBank/DDBJ databases">
        <authorList>
            <consortium name="VectorBase"/>
        </authorList>
    </citation>
    <scope>NUCLEOTIDE SEQUENCE</scope>
    <source>
        <strain evidence="1">Liverpool</strain>
    </source>
</reference>
<dbReference type="AlphaFoldDB" id="Q16MP4"/>
<reference evidence="1" key="1">
    <citation type="submission" date="2005-10" db="EMBL/GenBank/DDBJ databases">
        <authorList>
            <person name="Loftus B.J."/>
            <person name="Nene V.M."/>
            <person name="Hannick L.I."/>
            <person name="Bidwell S."/>
            <person name="Haas B."/>
            <person name="Amedeo P."/>
            <person name="Orvis J."/>
            <person name="Wortman J.R."/>
            <person name="White O.R."/>
            <person name="Salzberg S."/>
            <person name="Shumway M."/>
            <person name="Koo H."/>
            <person name="Zhao Y."/>
            <person name="Holmes M."/>
            <person name="Miller J."/>
            <person name="Schatz M."/>
            <person name="Pop M."/>
            <person name="Pai G."/>
            <person name="Utterback T."/>
            <person name="Rogers Y.-H."/>
            <person name="Kravitz S."/>
            <person name="Fraser C.M."/>
        </authorList>
    </citation>
    <scope>NUCLEOTIDE SEQUENCE</scope>
    <source>
        <strain evidence="1">Liverpool</strain>
    </source>
</reference>
<reference evidence="1" key="2">
    <citation type="journal article" date="2007" name="Science">
        <title>Genome sequence of Aedes aegypti, a major arbovirus vector.</title>
        <authorList>
            <person name="Nene V."/>
            <person name="Wortman J.R."/>
            <person name="Lawson D."/>
            <person name="Haas B."/>
            <person name="Kodira C."/>
            <person name="Tu Z.J."/>
            <person name="Loftus B."/>
            <person name="Xi Z."/>
            <person name="Megy K."/>
            <person name="Grabherr M."/>
            <person name="Ren Q."/>
            <person name="Zdobnov E.M."/>
            <person name="Lobo N.F."/>
            <person name="Campbell K.S."/>
            <person name="Brown S.E."/>
            <person name="Bonaldo M.F."/>
            <person name="Zhu J."/>
            <person name="Sinkins S.P."/>
            <person name="Hogenkamp D.G."/>
            <person name="Amedeo P."/>
            <person name="Arensburger P."/>
            <person name="Atkinson P.W."/>
            <person name="Bidwell S."/>
            <person name="Biedler J."/>
            <person name="Birney E."/>
            <person name="Bruggner R.V."/>
            <person name="Costas J."/>
            <person name="Coy M.R."/>
            <person name="Crabtree J."/>
            <person name="Crawford M."/>
            <person name="Debruyn B."/>
            <person name="Decaprio D."/>
            <person name="Eiglmeier K."/>
            <person name="Eisenstadt E."/>
            <person name="El-Dorry H."/>
            <person name="Gelbart W.M."/>
            <person name="Gomes S.L."/>
            <person name="Hammond M."/>
            <person name="Hannick L.I."/>
            <person name="Hogan J.R."/>
            <person name="Holmes M.H."/>
            <person name="Jaffe D."/>
            <person name="Johnston J.S."/>
            <person name="Kennedy R.C."/>
            <person name="Koo H."/>
            <person name="Kravitz S."/>
            <person name="Kriventseva E.V."/>
            <person name="Kulp D."/>
            <person name="Labutti K."/>
            <person name="Lee E."/>
            <person name="Li S."/>
            <person name="Lovin D.D."/>
            <person name="Mao C."/>
            <person name="Mauceli E."/>
            <person name="Menck C.F."/>
            <person name="Miller J.R."/>
            <person name="Montgomery P."/>
            <person name="Mori A."/>
            <person name="Nascimento A.L."/>
            <person name="Naveira H.F."/>
            <person name="Nusbaum C."/>
            <person name="O'leary S."/>
            <person name="Orvis J."/>
            <person name="Pertea M."/>
            <person name="Quesneville H."/>
            <person name="Reidenbach K.R."/>
            <person name="Rogers Y.H."/>
            <person name="Roth C.W."/>
            <person name="Schneider J.R."/>
            <person name="Schatz M."/>
            <person name="Shumway M."/>
            <person name="Stanke M."/>
            <person name="Stinson E.O."/>
            <person name="Tubio J.M."/>
            <person name="Vanzee J.P."/>
            <person name="Verjovski-Almeida S."/>
            <person name="Werner D."/>
            <person name="White O."/>
            <person name="Wyder S."/>
            <person name="Zeng Q."/>
            <person name="Zhao Q."/>
            <person name="Zhao Y."/>
            <person name="Hill C.A."/>
            <person name="Raikhel A.S."/>
            <person name="Soares M.B."/>
            <person name="Knudson D.L."/>
            <person name="Lee N.H."/>
            <person name="Galagan J."/>
            <person name="Salzberg S.L."/>
            <person name="Paulsen I.T."/>
            <person name="Dimopoulos G."/>
            <person name="Collins F.H."/>
            <person name="Birren B."/>
            <person name="Fraser-Liggett C.M."/>
            <person name="Severson D.W."/>
        </authorList>
    </citation>
    <scope>NUCLEOTIDE SEQUENCE [LARGE SCALE GENOMIC DNA]</scope>
    <source>
        <strain evidence="1">Liverpool</strain>
    </source>
</reference>
<sequence>MDYIAESVCRCDKNKELIISGVPYQNQEDLVEVFKQISESIGFKEPKIPLVELQRLSRSLIAPGLTPPILCEFALRNHRNEFYRNYLSKRSLCLRHIGFESENRIYINENLTPNARRIRSEAVKLTKAGQLDSITMRDGIVCVKPKGSEKATALHSLPQVASFIRNPIQ</sequence>
<dbReference type="Proteomes" id="UP000682892">
    <property type="component" value="Unassembled WGS sequence"/>
</dbReference>
<dbReference type="eggNOG" id="ENOG502SA07">
    <property type="taxonomic scope" value="Eukaryota"/>
</dbReference>